<keyword evidence="1" id="KW-0472">Membrane</keyword>
<comment type="caution">
    <text evidence="2">The sequence shown here is derived from an EMBL/GenBank/DDBJ whole genome shotgun (WGS) entry which is preliminary data.</text>
</comment>
<dbReference type="Proteomes" id="UP000264071">
    <property type="component" value="Unassembled WGS sequence"/>
</dbReference>
<feature type="transmembrane region" description="Helical" evidence="1">
    <location>
        <begin position="412"/>
        <end position="431"/>
    </location>
</feature>
<dbReference type="PANTHER" id="PTHR38442:SF1">
    <property type="entry name" value="INNER MEMBRANE PROTEIN"/>
    <property type="match status" value="1"/>
</dbReference>
<proteinExistence type="predicted"/>
<evidence type="ECO:0000256" key="1">
    <source>
        <dbReference type="SAM" id="Phobius"/>
    </source>
</evidence>
<dbReference type="AlphaFoldDB" id="A0A3D4V4H2"/>
<dbReference type="GO" id="GO:0005886">
    <property type="term" value="C:plasma membrane"/>
    <property type="evidence" value="ECO:0007669"/>
    <property type="project" value="TreeGrafter"/>
</dbReference>
<name>A0A3D4V4H2_9BACT</name>
<dbReference type="EMBL" id="DPIY01000002">
    <property type="protein sequence ID" value="HCT56020.1"/>
    <property type="molecule type" value="Genomic_DNA"/>
</dbReference>
<gene>
    <name evidence="2" type="ORF">DGD08_02280</name>
</gene>
<feature type="transmembrane region" description="Helical" evidence="1">
    <location>
        <begin position="64"/>
        <end position="84"/>
    </location>
</feature>
<reference evidence="2 3" key="1">
    <citation type="journal article" date="2018" name="Nat. Biotechnol.">
        <title>A standardized bacterial taxonomy based on genome phylogeny substantially revises the tree of life.</title>
        <authorList>
            <person name="Parks D.H."/>
            <person name="Chuvochina M."/>
            <person name="Waite D.W."/>
            <person name="Rinke C."/>
            <person name="Skarshewski A."/>
            <person name="Chaumeil P.A."/>
            <person name="Hugenholtz P."/>
        </authorList>
    </citation>
    <scope>NUCLEOTIDE SEQUENCE [LARGE SCALE GENOMIC DNA]</scope>
    <source>
        <strain evidence="2">UBA8844</strain>
    </source>
</reference>
<dbReference type="Pfam" id="PF04286">
    <property type="entry name" value="DUF445"/>
    <property type="match status" value="1"/>
</dbReference>
<dbReference type="InterPro" id="IPR007383">
    <property type="entry name" value="DUF445"/>
</dbReference>
<dbReference type="OMA" id="PGWTPRF"/>
<feature type="transmembrane region" description="Helical" evidence="1">
    <location>
        <begin position="34"/>
        <end position="52"/>
    </location>
</feature>
<dbReference type="PANTHER" id="PTHR38442">
    <property type="entry name" value="INNER MEMBRANE PROTEIN-RELATED"/>
    <property type="match status" value="1"/>
</dbReference>
<protein>
    <submittedName>
        <fullName evidence="2">DUF445 domain-containing protein</fullName>
    </submittedName>
</protein>
<evidence type="ECO:0000313" key="2">
    <source>
        <dbReference type="EMBL" id="HCT56020.1"/>
    </source>
</evidence>
<keyword evidence="1" id="KW-0812">Transmembrane</keyword>
<accession>A0A3D4V4H2</accession>
<keyword evidence="1" id="KW-1133">Transmembrane helix</keyword>
<sequence>MTIPTVSNQELPAALRITPDDEVRRVRLVQMKRVATIMLVVVALIFVAARVFESQYHWLGFVRAFAEAAMVGGIADWFAVTALFRHPLGIPIPHTAIVPSRKDRIGTALGNFVQRNFLTREVVADKLAAMRLGERAAEWLTRPENSRRLARAAAHGLSGAANVLRDEEVQSLVDRGIVARLRKMEAAPLAAKAFELLTADGRHQTLLDDALRLAARFLDENEAMIRERIKQESPWWVPGAVESRLGDKIVTGVEKTLVAVAADPTHPLRKRYDEAVDRFVVNLRENPDTIARAEQIKLDLLNHPSVAEFSREVWTDVKERIATYAERLADEAEQEPDQLERWLTSLGHKVLQDPTLAAKVNGWIVELVTYSVEQAREEVARLIASTVAAWDANATSRKIELQIGRDLQFIRINGTLVGGLVGLLLYSIGLLL</sequence>
<organism evidence="2 3">
    <name type="scientific">Gemmatimonas aurantiaca</name>
    <dbReference type="NCBI Taxonomy" id="173480"/>
    <lineage>
        <taxon>Bacteria</taxon>
        <taxon>Pseudomonadati</taxon>
        <taxon>Gemmatimonadota</taxon>
        <taxon>Gemmatimonadia</taxon>
        <taxon>Gemmatimonadales</taxon>
        <taxon>Gemmatimonadaceae</taxon>
        <taxon>Gemmatimonas</taxon>
    </lineage>
</organism>
<evidence type="ECO:0000313" key="3">
    <source>
        <dbReference type="Proteomes" id="UP000264071"/>
    </source>
</evidence>